<name>A0A7Y0ADL6_9BACT</name>
<feature type="chain" id="PRO_5031198084" description="Proteophosphoglycan ppg4" evidence="2">
    <location>
        <begin position="22"/>
        <end position="92"/>
    </location>
</feature>
<dbReference type="AlphaFoldDB" id="A0A7Y0ADL6"/>
<feature type="signal peptide" evidence="2">
    <location>
        <begin position="1"/>
        <end position="21"/>
    </location>
</feature>
<feature type="compositionally biased region" description="Polar residues" evidence="1">
    <location>
        <begin position="40"/>
        <end position="67"/>
    </location>
</feature>
<organism evidence="3 4">
    <name type="scientific">Hymenobacter polaris</name>
    <dbReference type="NCBI Taxonomy" id="2682546"/>
    <lineage>
        <taxon>Bacteria</taxon>
        <taxon>Pseudomonadati</taxon>
        <taxon>Bacteroidota</taxon>
        <taxon>Cytophagia</taxon>
        <taxon>Cytophagales</taxon>
        <taxon>Hymenobacteraceae</taxon>
        <taxon>Hymenobacter</taxon>
    </lineage>
</organism>
<sequence length="92" mass="9126">MRKTLLAALGVAGMLSFTTQAQTTPTGTARMGKRPASKATPGNSGSMAPNRSSTAGTPDAATSNNPVDATGKPVGTTPSGTTSTVKAHKPKN</sequence>
<feature type="compositionally biased region" description="Low complexity" evidence="1">
    <location>
        <begin position="70"/>
        <end position="85"/>
    </location>
</feature>
<dbReference type="EMBL" id="JABBGH010000001">
    <property type="protein sequence ID" value="NML65150.1"/>
    <property type="molecule type" value="Genomic_DNA"/>
</dbReference>
<comment type="caution">
    <text evidence="3">The sequence shown here is derived from an EMBL/GenBank/DDBJ whole genome shotgun (WGS) entry which is preliminary data.</text>
</comment>
<reference evidence="3 4" key="1">
    <citation type="submission" date="2020-04" db="EMBL/GenBank/DDBJ databases">
        <title>Hymenobacter polaris sp. nov., isolated from Arctic soil.</title>
        <authorList>
            <person name="Dahal R.H."/>
        </authorList>
    </citation>
    <scope>NUCLEOTIDE SEQUENCE [LARGE SCALE GENOMIC DNA]</scope>
    <source>
        <strain evidence="3 4">RP-2-7</strain>
    </source>
</reference>
<keyword evidence="4" id="KW-1185">Reference proteome</keyword>
<keyword evidence="2" id="KW-0732">Signal</keyword>
<evidence type="ECO:0000256" key="2">
    <source>
        <dbReference type="SAM" id="SignalP"/>
    </source>
</evidence>
<gene>
    <name evidence="3" type="ORF">HHL22_08025</name>
</gene>
<evidence type="ECO:0000256" key="1">
    <source>
        <dbReference type="SAM" id="MobiDB-lite"/>
    </source>
</evidence>
<dbReference type="Proteomes" id="UP000559626">
    <property type="component" value="Unassembled WGS sequence"/>
</dbReference>
<protein>
    <recommendedName>
        <fullName evidence="5">Proteophosphoglycan ppg4</fullName>
    </recommendedName>
</protein>
<feature type="region of interest" description="Disordered" evidence="1">
    <location>
        <begin position="17"/>
        <end position="92"/>
    </location>
</feature>
<feature type="compositionally biased region" description="Low complexity" evidence="1">
    <location>
        <begin position="18"/>
        <end position="29"/>
    </location>
</feature>
<evidence type="ECO:0000313" key="4">
    <source>
        <dbReference type="Proteomes" id="UP000559626"/>
    </source>
</evidence>
<evidence type="ECO:0000313" key="3">
    <source>
        <dbReference type="EMBL" id="NML65150.1"/>
    </source>
</evidence>
<dbReference type="RefSeq" id="WP_169530402.1">
    <property type="nucleotide sequence ID" value="NZ_JABBGH010000001.1"/>
</dbReference>
<evidence type="ECO:0008006" key="5">
    <source>
        <dbReference type="Google" id="ProtNLM"/>
    </source>
</evidence>
<accession>A0A7Y0ADL6</accession>
<proteinExistence type="predicted"/>